<comment type="caution">
    <text evidence="2">The sequence shown here is derived from an EMBL/GenBank/DDBJ whole genome shotgun (WGS) entry which is preliminary data.</text>
</comment>
<evidence type="ECO:0000256" key="1">
    <source>
        <dbReference type="SAM" id="MobiDB-lite"/>
    </source>
</evidence>
<evidence type="ECO:0000313" key="3">
    <source>
        <dbReference type="Proteomes" id="UP001150924"/>
    </source>
</evidence>
<proteinExistence type="predicted"/>
<keyword evidence="3" id="KW-1185">Reference proteome</keyword>
<name>A0A9X3EMK8_9BACT</name>
<dbReference type="EMBL" id="JAPNKE010000002">
    <property type="protein sequence ID" value="MCY1006799.1"/>
    <property type="molecule type" value="Genomic_DNA"/>
</dbReference>
<evidence type="ECO:0000313" key="2">
    <source>
        <dbReference type="EMBL" id="MCY1006799.1"/>
    </source>
</evidence>
<reference evidence="2" key="1">
    <citation type="submission" date="2022-11" db="EMBL/GenBank/DDBJ databases">
        <title>Minimal conservation of predation-associated metabolite biosynthetic gene clusters underscores biosynthetic potential of Myxococcota including descriptions for ten novel species: Archangium lansinium sp. nov., Myxococcus landrumus sp. nov., Nannocystis bai.</title>
        <authorList>
            <person name="Ahearne A."/>
            <person name="Stevens C."/>
            <person name="Phillips K."/>
        </authorList>
    </citation>
    <scope>NUCLEOTIDE SEQUENCE</scope>
    <source>
        <strain evidence="2">Na p29</strain>
    </source>
</reference>
<gene>
    <name evidence="2" type="ORF">OV079_14810</name>
</gene>
<dbReference type="RefSeq" id="WP_267769190.1">
    <property type="nucleotide sequence ID" value="NZ_JAPNKE010000002.1"/>
</dbReference>
<sequence>MPGSGRGAPAAPLPPSPRHDLRPRAPSPPGPSPILTLRISVRGLYDSWTHCQRLADYIARFVASDRFDPEQLTTRLSTYLNEVLEYVFRARPSEGEIVVEVGRTDEHVIAELTIPTDEALAQRLRDDLGRVAPADARARYEAEFESMILRPPAEVGLLELVALHGVELALREGDGVGVIVLTVPHE</sequence>
<protein>
    <submittedName>
        <fullName evidence="2">Uncharacterized protein</fullName>
    </submittedName>
</protein>
<dbReference type="Proteomes" id="UP001150924">
    <property type="component" value="Unassembled WGS sequence"/>
</dbReference>
<organism evidence="2 3">
    <name type="scientific">Nannocystis pusilla</name>
    <dbReference type="NCBI Taxonomy" id="889268"/>
    <lineage>
        <taxon>Bacteria</taxon>
        <taxon>Pseudomonadati</taxon>
        <taxon>Myxococcota</taxon>
        <taxon>Polyangia</taxon>
        <taxon>Nannocystales</taxon>
        <taxon>Nannocystaceae</taxon>
        <taxon>Nannocystis</taxon>
    </lineage>
</organism>
<feature type="region of interest" description="Disordered" evidence="1">
    <location>
        <begin position="1"/>
        <end position="33"/>
    </location>
</feature>
<dbReference type="AlphaFoldDB" id="A0A9X3EMK8"/>
<accession>A0A9X3EMK8</accession>